<dbReference type="Gene3D" id="4.10.91.10">
    <property type="entry name" value="Cytochrome c oxidase, subunit VIIa"/>
    <property type="match status" value="1"/>
</dbReference>
<evidence type="ECO:0000256" key="3">
    <source>
        <dbReference type="ARBA" id="ARBA00022792"/>
    </source>
</evidence>
<gene>
    <name evidence="9" type="primary">LOC113204493</name>
</gene>
<keyword evidence="8" id="KW-1185">Reference proteome</keyword>
<evidence type="ECO:0000313" key="9">
    <source>
        <dbReference type="RefSeq" id="XP_026275459.1"/>
    </source>
</evidence>
<keyword evidence="5 7" id="KW-0472">Membrane</keyword>
<accession>A0A6J1S2L2</accession>
<organism evidence="8 9">
    <name type="scientific">Frankliniella occidentalis</name>
    <name type="common">Western flower thrips</name>
    <name type="synonym">Euthrips occidentalis</name>
    <dbReference type="NCBI Taxonomy" id="133901"/>
    <lineage>
        <taxon>Eukaryota</taxon>
        <taxon>Metazoa</taxon>
        <taxon>Ecdysozoa</taxon>
        <taxon>Arthropoda</taxon>
        <taxon>Hexapoda</taxon>
        <taxon>Insecta</taxon>
        <taxon>Pterygota</taxon>
        <taxon>Neoptera</taxon>
        <taxon>Paraneoptera</taxon>
        <taxon>Thysanoptera</taxon>
        <taxon>Terebrantia</taxon>
        <taxon>Thripoidea</taxon>
        <taxon>Thripidae</taxon>
        <taxon>Frankliniella</taxon>
    </lineage>
</organism>
<keyword evidence="4" id="KW-0496">Mitochondrion</keyword>
<keyword evidence="3" id="KW-0999">Mitochondrion inner membrane</keyword>
<dbReference type="GO" id="GO:0006123">
    <property type="term" value="P:mitochondrial electron transport, cytochrome c to oxygen"/>
    <property type="evidence" value="ECO:0007669"/>
    <property type="project" value="InterPro"/>
</dbReference>
<evidence type="ECO:0000256" key="2">
    <source>
        <dbReference type="ARBA" id="ARBA00009331"/>
    </source>
</evidence>
<feature type="transmembrane region" description="Helical" evidence="7">
    <location>
        <begin position="79"/>
        <end position="100"/>
    </location>
</feature>
<evidence type="ECO:0000256" key="4">
    <source>
        <dbReference type="ARBA" id="ARBA00023128"/>
    </source>
</evidence>
<dbReference type="GeneID" id="113204493"/>
<sequence>MSKIVQRGASAAMRVRSMSSLPEKKLTPEQMADWGRKVNPAQTEFGPKPENLEKWQKFFQDPLNCEKPVFARKGASDEIIVSVITAIVAGGFIYNCYDFIAN</sequence>
<dbReference type="GO" id="GO:0005743">
    <property type="term" value="C:mitochondrial inner membrane"/>
    <property type="evidence" value="ECO:0007669"/>
    <property type="project" value="UniProtKB-SubCell"/>
</dbReference>
<evidence type="ECO:0000313" key="8">
    <source>
        <dbReference type="Proteomes" id="UP000504606"/>
    </source>
</evidence>
<name>A0A6J1S2L2_FRAOC</name>
<keyword evidence="7" id="KW-0812">Transmembrane</keyword>
<reference evidence="9" key="1">
    <citation type="submission" date="2025-08" db="UniProtKB">
        <authorList>
            <consortium name="RefSeq"/>
        </authorList>
    </citation>
    <scope>IDENTIFICATION</scope>
    <source>
        <tissue evidence="9">Whole organism</tissue>
    </source>
</reference>
<proteinExistence type="inferred from homology"/>
<evidence type="ECO:0000256" key="1">
    <source>
        <dbReference type="ARBA" id="ARBA00004273"/>
    </source>
</evidence>
<dbReference type="InterPro" id="IPR036539">
    <property type="entry name" value="Cyt_c_oxidase_su7a_sf"/>
</dbReference>
<comment type="similarity">
    <text evidence="2">Belongs to the cytochrome c oxidase VIIa family.</text>
</comment>
<dbReference type="SUPFAM" id="SSF81419">
    <property type="entry name" value="Mitochondrial cytochrome c oxidase subunit VIIa"/>
    <property type="match status" value="1"/>
</dbReference>
<dbReference type="RefSeq" id="XP_026275459.1">
    <property type="nucleotide sequence ID" value="XM_026419674.2"/>
</dbReference>
<protein>
    <submittedName>
        <fullName evidence="9">Uncharacterized protein LOC113204493</fullName>
    </submittedName>
</protein>
<comment type="subcellular location">
    <subcellularLocation>
        <location evidence="1">Mitochondrion inner membrane</location>
    </subcellularLocation>
</comment>
<evidence type="ECO:0000256" key="6">
    <source>
        <dbReference type="SAM" id="MobiDB-lite"/>
    </source>
</evidence>
<dbReference type="AlphaFoldDB" id="A0A6J1S2L2"/>
<keyword evidence="7" id="KW-1133">Transmembrane helix</keyword>
<feature type="region of interest" description="Disordered" evidence="6">
    <location>
        <begin position="29"/>
        <end position="48"/>
    </location>
</feature>
<dbReference type="GO" id="GO:0045277">
    <property type="term" value="C:respiratory chain complex IV"/>
    <property type="evidence" value="ECO:0007669"/>
    <property type="project" value="InterPro"/>
</dbReference>
<dbReference type="KEGG" id="foc:113204493"/>
<dbReference type="Proteomes" id="UP000504606">
    <property type="component" value="Unplaced"/>
</dbReference>
<evidence type="ECO:0000256" key="7">
    <source>
        <dbReference type="SAM" id="Phobius"/>
    </source>
</evidence>
<evidence type="ECO:0000256" key="5">
    <source>
        <dbReference type="ARBA" id="ARBA00023136"/>
    </source>
</evidence>